<evidence type="ECO:0000313" key="1">
    <source>
        <dbReference type="EMBL" id="KGM96249.1"/>
    </source>
</evidence>
<comment type="caution">
    <text evidence="1">The sequence shown here is derived from an EMBL/GenBank/DDBJ whole genome shotgun (WGS) entry which is preliminary data.</text>
</comment>
<dbReference type="SUPFAM" id="SSF143842">
    <property type="entry name" value="YwmB-like"/>
    <property type="match status" value="1"/>
</dbReference>
<name>A0A0A0I4G2_CLONO</name>
<dbReference type="OrthoDB" id="1934444at2"/>
<protein>
    <recommendedName>
        <fullName evidence="3">TATA-box binding protein</fullName>
    </recommendedName>
</protein>
<dbReference type="Proteomes" id="UP000030012">
    <property type="component" value="Unassembled WGS sequence"/>
</dbReference>
<sequence length="233" mass="26778">MNNNVKNGVLLFVITIGIFLSYKVSYAYKKTNFFEEIIDTTRGNVEEYGVETYFKTKINGQELLSYFNDVIDNNKLLKSINYKDKNNCCIEFKDNKNIKGTILVENLNSNPLVKVSIVEKSNYNNLERLDKWVKNIEGKISKGENINYQYLKAKLPKCSLNKVNRELIELLKGKGAKNIDSIEINNGFTTCAYTRQYKPKRINGKLMDFNYALSNYSSGSYVIIGTPEIITTY</sequence>
<reference evidence="1 2" key="1">
    <citation type="submission" date="2014-01" db="EMBL/GenBank/DDBJ databases">
        <title>Plasmidome dynamics in the species complex Clostridium novyi sensu lato converts strains of independent lineages into distinctly different pathogens.</title>
        <authorList>
            <person name="Skarin H."/>
            <person name="Segerman B."/>
        </authorList>
    </citation>
    <scope>NUCLEOTIDE SEQUENCE [LARGE SCALE GENOMIC DNA]</scope>
    <source>
        <strain evidence="1 2">4552</strain>
    </source>
</reference>
<dbReference type="AlphaFoldDB" id="A0A0A0I4G2"/>
<organism evidence="1 2">
    <name type="scientific">Clostridium novyi A str. 4552</name>
    <dbReference type="NCBI Taxonomy" id="1444289"/>
    <lineage>
        <taxon>Bacteria</taxon>
        <taxon>Bacillati</taxon>
        <taxon>Bacillota</taxon>
        <taxon>Clostridia</taxon>
        <taxon>Eubacteriales</taxon>
        <taxon>Clostridiaceae</taxon>
        <taxon>Clostridium</taxon>
    </lineage>
</organism>
<dbReference type="EMBL" id="JENJ01000025">
    <property type="protein sequence ID" value="KGM96249.1"/>
    <property type="molecule type" value="Genomic_DNA"/>
</dbReference>
<proteinExistence type="predicted"/>
<evidence type="ECO:0008006" key="3">
    <source>
        <dbReference type="Google" id="ProtNLM"/>
    </source>
</evidence>
<dbReference type="InterPro" id="IPR014794">
    <property type="entry name" value="DUF1779"/>
</dbReference>
<dbReference type="RefSeq" id="WP_039255107.1">
    <property type="nucleotide sequence ID" value="NZ_JENJ01000025.1"/>
</dbReference>
<dbReference type="InterPro" id="IPR036209">
    <property type="entry name" value="YwmB-like_sf"/>
</dbReference>
<dbReference type="Pfam" id="PF08680">
    <property type="entry name" value="DUF1779"/>
    <property type="match status" value="1"/>
</dbReference>
<accession>A0A0A0I4G2</accession>
<gene>
    <name evidence="1" type="ORF">Z968_06995</name>
</gene>
<evidence type="ECO:0000313" key="2">
    <source>
        <dbReference type="Proteomes" id="UP000030012"/>
    </source>
</evidence>